<gene>
    <name evidence="1" type="ORF">GKQ77_28785</name>
</gene>
<proteinExistence type="predicted"/>
<accession>A0ABS6YVP1</accession>
<keyword evidence="2" id="KW-1185">Reference proteome</keyword>
<evidence type="ECO:0000313" key="1">
    <source>
        <dbReference type="EMBL" id="MBW5425508.1"/>
    </source>
</evidence>
<protein>
    <recommendedName>
        <fullName evidence="3">SUKH-3 domain containing protein</fullName>
    </recommendedName>
</protein>
<sequence>MTDEKPQRWSAVTDRVLRRAGWSPGRSVPTAQWESVLLEVGDFEIHEAARRFLAEFGGLEVVREPDHEKGWRQFQLDPLLAESDSEIFEELSEEAGADLFPLGMADHRNFYLGMAPSGAVYVGMDYLSLLADSPDAALEKLIRGAA</sequence>
<organism evidence="1 2">
    <name type="scientific">Streptomyces anatolicus</name>
    <dbReference type="NCBI Taxonomy" id="2675858"/>
    <lineage>
        <taxon>Bacteria</taxon>
        <taxon>Bacillati</taxon>
        <taxon>Actinomycetota</taxon>
        <taxon>Actinomycetes</taxon>
        <taxon>Kitasatosporales</taxon>
        <taxon>Streptomycetaceae</taxon>
        <taxon>Streptomyces</taxon>
    </lineage>
</organism>
<dbReference type="InterPro" id="IPR025850">
    <property type="entry name" value="SUKH-3"/>
</dbReference>
<reference evidence="1 2" key="1">
    <citation type="submission" date="2019-11" db="EMBL/GenBank/DDBJ databases">
        <authorList>
            <person name="Ay H."/>
        </authorList>
    </citation>
    <scope>NUCLEOTIDE SEQUENCE [LARGE SCALE GENOMIC DNA]</scope>
    <source>
        <strain evidence="1 2">BG9H</strain>
    </source>
</reference>
<evidence type="ECO:0008006" key="3">
    <source>
        <dbReference type="Google" id="ProtNLM"/>
    </source>
</evidence>
<dbReference type="Proteomes" id="UP001197114">
    <property type="component" value="Unassembled WGS sequence"/>
</dbReference>
<evidence type="ECO:0000313" key="2">
    <source>
        <dbReference type="Proteomes" id="UP001197114"/>
    </source>
</evidence>
<comment type="caution">
    <text evidence="1">The sequence shown here is derived from an EMBL/GenBank/DDBJ whole genome shotgun (WGS) entry which is preliminary data.</text>
</comment>
<name>A0ABS6YVP1_9ACTN</name>
<dbReference type="Pfam" id="PF14433">
    <property type="entry name" value="SUKH-3"/>
    <property type="match status" value="1"/>
</dbReference>
<dbReference type="EMBL" id="WMBF01000532">
    <property type="protein sequence ID" value="MBW5425508.1"/>
    <property type="molecule type" value="Genomic_DNA"/>
</dbReference>